<dbReference type="RefSeq" id="WP_188483689.1">
    <property type="nucleotide sequence ID" value="NZ_BMFC01000014.1"/>
</dbReference>
<feature type="region of interest" description="Disordered" evidence="1">
    <location>
        <begin position="22"/>
        <end position="41"/>
    </location>
</feature>
<keyword evidence="3" id="KW-1185">Reference proteome</keyword>
<accession>A0ABQ1L586</accession>
<evidence type="ECO:0000313" key="3">
    <source>
        <dbReference type="Proteomes" id="UP000645462"/>
    </source>
</evidence>
<evidence type="ECO:0000313" key="2">
    <source>
        <dbReference type="EMBL" id="GGC17876.1"/>
    </source>
</evidence>
<gene>
    <name evidence="2" type="ORF">GCM10011363_38100</name>
</gene>
<reference evidence="3" key="1">
    <citation type="journal article" date="2019" name="Int. J. Syst. Evol. Microbiol.">
        <title>The Global Catalogue of Microorganisms (GCM) 10K type strain sequencing project: providing services to taxonomists for standard genome sequencing and annotation.</title>
        <authorList>
            <consortium name="The Broad Institute Genomics Platform"/>
            <consortium name="The Broad Institute Genome Sequencing Center for Infectious Disease"/>
            <person name="Wu L."/>
            <person name="Ma J."/>
        </authorList>
    </citation>
    <scope>NUCLEOTIDE SEQUENCE [LARGE SCALE GENOMIC DNA]</scope>
    <source>
        <strain evidence="3">CGMCC 1.12478</strain>
    </source>
</reference>
<proteinExistence type="predicted"/>
<dbReference type="Proteomes" id="UP000645462">
    <property type="component" value="Unassembled WGS sequence"/>
</dbReference>
<sequence>MPILQPTMPGMAFKPLYRDDQATKPASLTRPSIAAPLPGTIGDDRIVPPAAPPSAVQMQIKALISEQALGLEAAKEAQTDT</sequence>
<dbReference type="EMBL" id="BMFC01000014">
    <property type="protein sequence ID" value="GGC17876.1"/>
    <property type="molecule type" value="Genomic_DNA"/>
</dbReference>
<comment type="caution">
    <text evidence="2">The sequence shown here is derived from an EMBL/GenBank/DDBJ whole genome shotgun (WGS) entry which is preliminary data.</text>
</comment>
<protein>
    <submittedName>
        <fullName evidence="2">Uncharacterized protein</fullName>
    </submittedName>
</protein>
<evidence type="ECO:0000256" key="1">
    <source>
        <dbReference type="SAM" id="MobiDB-lite"/>
    </source>
</evidence>
<name>A0ABQ1L586_9RHOB</name>
<organism evidence="2 3">
    <name type="scientific">Marivita lacus</name>
    <dbReference type="NCBI Taxonomy" id="1323742"/>
    <lineage>
        <taxon>Bacteria</taxon>
        <taxon>Pseudomonadati</taxon>
        <taxon>Pseudomonadota</taxon>
        <taxon>Alphaproteobacteria</taxon>
        <taxon>Rhodobacterales</taxon>
        <taxon>Roseobacteraceae</taxon>
        <taxon>Marivita</taxon>
    </lineage>
</organism>